<proteinExistence type="predicted"/>
<evidence type="ECO:0000259" key="7">
    <source>
        <dbReference type="PROSITE" id="PS50090"/>
    </source>
</evidence>
<dbReference type="AlphaFoldDB" id="M1VEL7"/>
<feature type="coiled-coil region" evidence="5">
    <location>
        <begin position="137"/>
        <end position="164"/>
    </location>
</feature>
<evidence type="ECO:0000256" key="4">
    <source>
        <dbReference type="ARBA" id="ARBA00023242"/>
    </source>
</evidence>
<accession>M1VEL7</accession>
<feature type="domain" description="HTH myb-type" evidence="9">
    <location>
        <begin position="386"/>
        <end position="433"/>
    </location>
</feature>
<feature type="compositionally biased region" description="Low complexity" evidence="6">
    <location>
        <begin position="275"/>
        <end position="291"/>
    </location>
</feature>
<evidence type="ECO:0000256" key="1">
    <source>
        <dbReference type="ARBA" id="ARBA00023015"/>
    </source>
</evidence>
<dbReference type="GeneID" id="16992361"/>
<dbReference type="EMBL" id="AP006484">
    <property type="protein sequence ID" value="BAM78953.1"/>
    <property type="molecule type" value="Genomic_DNA"/>
</dbReference>
<feature type="domain" description="Myb-like" evidence="7">
    <location>
        <begin position="386"/>
        <end position="429"/>
    </location>
</feature>
<dbReference type="InterPro" id="IPR017930">
    <property type="entry name" value="Myb_dom"/>
</dbReference>
<evidence type="ECO:0000256" key="5">
    <source>
        <dbReference type="SAM" id="Coils"/>
    </source>
</evidence>
<dbReference type="PROSITE" id="PS51294">
    <property type="entry name" value="HTH_MYB"/>
    <property type="match status" value="1"/>
</dbReference>
<dbReference type="HOGENOM" id="CLU_618748_0_0_1"/>
<dbReference type="PROSITE" id="PS50090">
    <property type="entry name" value="MYB_LIKE"/>
    <property type="match status" value="1"/>
</dbReference>
<feature type="compositionally biased region" description="Polar residues" evidence="6">
    <location>
        <begin position="9"/>
        <end position="31"/>
    </location>
</feature>
<feature type="region of interest" description="Disordered" evidence="6">
    <location>
        <begin position="1"/>
        <end position="36"/>
    </location>
</feature>
<dbReference type="PROSITE" id="PS51293">
    <property type="entry name" value="SANT"/>
    <property type="match status" value="1"/>
</dbReference>
<evidence type="ECO:0000259" key="9">
    <source>
        <dbReference type="PROSITE" id="PS51294"/>
    </source>
</evidence>
<keyword evidence="5" id="KW-0175">Coiled coil</keyword>
<keyword evidence="3" id="KW-0804">Transcription</keyword>
<feature type="compositionally biased region" description="Polar residues" evidence="6">
    <location>
        <begin position="292"/>
        <end position="302"/>
    </location>
</feature>
<dbReference type="NCBIfam" id="TIGR01557">
    <property type="entry name" value="myb_SHAQKYF"/>
    <property type="match status" value="1"/>
</dbReference>
<protein>
    <submittedName>
        <fullName evidence="10">MYB-related protein</fullName>
    </submittedName>
</protein>
<dbReference type="SMART" id="SM00717">
    <property type="entry name" value="SANT"/>
    <property type="match status" value="1"/>
</dbReference>
<dbReference type="Pfam" id="PF00249">
    <property type="entry name" value="Myb_DNA-binding"/>
    <property type="match status" value="1"/>
</dbReference>
<dbReference type="InterPro" id="IPR006447">
    <property type="entry name" value="Myb_dom_plants"/>
</dbReference>
<keyword evidence="1" id="KW-0805">Transcription regulation</keyword>
<feature type="domain" description="SANT" evidence="8">
    <location>
        <begin position="386"/>
        <end position="433"/>
    </location>
</feature>
<dbReference type="SUPFAM" id="SSF46689">
    <property type="entry name" value="Homeodomain-like"/>
    <property type="match status" value="1"/>
</dbReference>
<dbReference type="Gramene" id="CMB159CT">
    <property type="protein sequence ID" value="CMB159CT"/>
    <property type="gene ID" value="CMB159C"/>
</dbReference>
<sequence>MKQTEPMETETQSETPTAPSSRESVSEQSGAVSAESRKVLPRIASAGNELYRAAAPGVPSAVTASYSDFIAQQQHYQQQQRSLSGSGGSGLRHSFSWGSFVAAPPFAVGYGSGIGGSVPNLSSGAAPLGAAEILAQNAYLHSELNRAQSEIQALRNRIYELEMHLGVASCGVRSPTERASTPPAPASAGQGKAPGSSTAVALGSGPVLTAPPPLHVATAVPFGGSAAIPASGVGALYSNNRVMPCMSMPHSSSPLNLPAWRPDRFSPSPPPAQFGSGLSTSATTASGRAASVPNQPFSSAGPGSSHARPGLAAKSMLARHDSLGSISKDSHNSHADEYGTGGYSSSSGSSLRIGERRRSQSSSKRRGRASSVGSAPETGTPQPRYWTQEEHQRFLEALEKFGTRNVRAISEYVGTRNATQVRTHAQKYFLRLTREAERKTSRP</sequence>
<dbReference type="OrthoDB" id="5793at2759"/>
<dbReference type="InterPro" id="IPR017884">
    <property type="entry name" value="SANT_dom"/>
</dbReference>
<feature type="region of interest" description="Disordered" evidence="6">
    <location>
        <begin position="259"/>
        <end position="310"/>
    </location>
</feature>
<dbReference type="KEGG" id="cme:CYME_CMB159C"/>
<feature type="compositionally biased region" description="Low complexity" evidence="6">
    <location>
        <begin position="343"/>
        <end position="352"/>
    </location>
</feature>
<gene>
    <name evidence="10" type="ORF">CYME_CMB159C</name>
</gene>
<organism evidence="10 11">
    <name type="scientific">Cyanidioschyzon merolae (strain NIES-3377 / 10D)</name>
    <name type="common">Unicellular red alga</name>
    <dbReference type="NCBI Taxonomy" id="280699"/>
    <lineage>
        <taxon>Eukaryota</taxon>
        <taxon>Rhodophyta</taxon>
        <taxon>Bangiophyceae</taxon>
        <taxon>Cyanidiales</taxon>
        <taxon>Cyanidiaceae</taxon>
        <taxon>Cyanidioschyzon</taxon>
    </lineage>
</organism>
<dbReference type="InterPro" id="IPR009057">
    <property type="entry name" value="Homeodomain-like_sf"/>
</dbReference>
<evidence type="ECO:0000256" key="6">
    <source>
        <dbReference type="SAM" id="MobiDB-lite"/>
    </source>
</evidence>
<name>M1VEL7_CYAM1</name>
<dbReference type="PANTHER" id="PTHR12802:SF173">
    <property type="entry name" value="MYB-LIKE PROTEIN K"/>
    <property type="match status" value="1"/>
</dbReference>
<evidence type="ECO:0000313" key="11">
    <source>
        <dbReference type="Proteomes" id="UP000007014"/>
    </source>
</evidence>
<dbReference type="GO" id="GO:0003677">
    <property type="term" value="F:DNA binding"/>
    <property type="evidence" value="ECO:0007669"/>
    <property type="project" value="UniProtKB-KW"/>
</dbReference>
<keyword evidence="11" id="KW-1185">Reference proteome</keyword>
<dbReference type="InterPro" id="IPR001005">
    <property type="entry name" value="SANT/Myb"/>
</dbReference>
<evidence type="ECO:0000256" key="3">
    <source>
        <dbReference type="ARBA" id="ARBA00023163"/>
    </source>
</evidence>
<reference evidence="10 11" key="2">
    <citation type="journal article" date="2007" name="BMC Biol.">
        <title>A 100%-complete sequence reveals unusually simple genomic features in the hot-spring red alga Cyanidioschyzon merolae.</title>
        <authorList>
            <person name="Nozaki H."/>
            <person name="Takano H."/>
            <person name="Misumi O."/>
            <person name="Terasawa K."/>
            <person name="Matsuzaki M."/>
            <person name="Maruyama S."/>
            <person name="Nishida K."/>
            <person name="Yagisawa F."/>
            <person name="Yoshida Y."/>
            <person name="Fujiwara T."/>
            <person name="Takio S."/>
            <person name="Tamura K."/>
            <person name="Chung S.J."/>
            <person name="Nakamura S."/>
            <person name="Kuroiwa H."/>
            <person name="Tanaka K."/>
            <person name="Sato N."/>
            <person name="Kuroiwa T."/>
        </authorList>
    </citation>
    <scope>NUCLEOTIDE SEQUENCE [LARGE SCALE GENOMIC DNA]</scope>
    <source>
        <strain evidence="10 11">10D</strain>
    </source>
</reference>
<evidence type="ECO:0000256" key="2">
    <source>
        <dbReference type="ARBA" id="ARBA00023125"/>
    </source>
</evidence>
<feature type="compositionally biased region" description="Basic and acidic residues" evidence="6">
    <location>
        <begin position="324"/>
        <end position="337"/>
    </location>
</feature>
<feature type="region of interest" description="Disordered" evidence="6">
    <location>
        <begin position="324"/>
        <end position="386"/>
    </location>
</feature>
<dbReference type="STRING" id="280699.M1VEL7"/>
<dbReference type="eggNOG" id="KOG0724">
    <property type="taxonomic scope" value="Eukaryota"/>
</dbReference>
<evidence type="ECO:0000313" key="10">
    <source>
        <dbReference type="EMBL" id="BAM78953.1"/>
    </source>
</evidence>
<dbReference type="Proteomes" id="UP000007014">
    <property type="component" value="Chromosome 2"/>
</dbReference>
<dbReference type="Gene3D" id="1.10.10.60">
    <property type="entry name" value="Homeodomain-like"/>
    <property type="match status" value="1"/>
</dbReference>
<keyword evidence="4" id="KW-0539">Nucleus</keyword>
<dbReference type="CDD" id="cd00167">
    <property type="entry name" value="SANT"/>
    <property type="match status" value="1"/>
</dbReference>
<reference evidence="10 11" key="1">
    <citation type="journal article" date="2004" name="Nature">
        <title>Genome sequence of the ultrasmall unicellular red alga Cyanidioschyzon merolae 10D.</title>
        <authorList>
            <person name="Matsuzaki M."/>
            <person name="Misumi O."/>
            <person name="Shin-i T."/>
            <person name="Maruyama S."/>
            <person name="Takahara M."/>
            <person name="Miyagishima S."/>
            <person name="Mori T."/>
            <person name="Nishida K."/>
            <person name="Yagisawa F."/>
            <person name="Nishida K."/>
            <person name="Yoshida Y."/>
            <person name="Nishimura Y."/>
            <person name="Nakao S."/>
            <person name="Kobayashi T."/>
            <person name="Momoyama Y."/>
            <person name="Higashiyama T."/>
            <person name="Minoda A."/>
            <person name="Sano M."/>
            <person name="Nomoto H."/>
            <person name="Oishi K."/>
            <person name="Hayashi H."/>
            <person name="Ohta F."/>
            <person name="Nishizaka S."/>
            <person name="Haga S."/>
            <person name="Miura S."/>
            <person name="Morishita T."/>
            <person name="Kabeya Y."/>
            <person name="Terasawa K."/>
            <person name="Suzuki Y."/>
            <person name="Ishii Y."/>
            <person name="Asakawa S."/>
            <person name="Takano H."/>
            <person name="Ohta N."/>
            <person name="Kuroiwa H."/>
            <person name="Tanaka K."/>
            <person name="Shimizu N."/>
            <person name="Sugano S."/>
            <person name="Sato N."/>
            <person name="Nozaki H."/>
            <person name="Ogasawara N."/>
            <person name="Kohara Y."/>
            <person name="Kuroiwa T."/>
        </authorList>
    </citation>
    <scope>NUCLEOTIDE SEQUENCE [LARGE SCALE GENOMIC DNA]</scope>
    <source>
        <strain evidence="10 11">10D</strain>
    </source>
</reference>
<keyword evidence="2" id="KW-0238">DNA-binding</keyword>
<evidence type="ECO:0000259" key="8">
    <source>
        <dbReference type="PROSITE" id="PS51293"/>
    </source>
</evidence>
<dbReference type="PANTHER" id="PTHR12802">
    <property type="entry name" value="SWI/SNF COMPLEX-RELATED"/>
    <property type="match status" value="1"/>
</dbReference>
<dbReference type="RefSeq" id="XP_005535239.1">
    <property type="nucleotide sequence ID" value="XM_005535182.1"/>
</dbReference>
<feature type="region of interest" description="Disordered" evidence="6">
    <location>
        <begin position="173"/>
        <end position="199"/>
    </location>
</feature>